<keyword evidence="2" id="KW-0349">Heme</keyword>
<dbReference type="GO" id="GO:0046872">
    <property type="term" value="F:metal ion binding"/>
    <property type="evidence" value="ECO:0007669"/>
    <property type="project" value="UniProtKB-KW"/>
</dbReference>
<evidence type="ECO:0000256" key="7">
    <source>
        <dbReference type="SAM" id="SignalP"/>
    </source>
</evidence>
<dbReference type="InterPro" id="IPR020942">
    <property type="entry name" value="Cyt_c_III_dom"/>
</dbReference>
<keyword evidence="3" id="KW-0479">Metal-binding</keyword>
<evidence type="ECO:0000256" key="4">
    <source>
        <dbReference type="ARBA" id="ARBA00022729"/>
    </source>
</evidence>
<dbReference type="AlphaFoldDB" id="A0A1Y6C620"/>
<feature type="chain" id="PRO_5012350941" description="Class III cytochrome C domain-containing protein" evidence="7">
    <location>
        <begin position="22"/>
        <end position="921"/>
    </location>
</feature>
<gene>
    <name evidence="9" type="ORF">SAMN06296036_11124</name>
</gene>
<keyword evidence="10" id="KW-1185">Reference proteome</keyword>
<name>A0A1Y6C620_9BACT</name>
<protein>
    <recommendedName>
        <fullName evidence="8">Class III cytochrome C domain-containing protein</fullName>
    </recommendedName>
</protein>
<evidence type="ECO:0000256" key="5">
    <source>
        <dbReference type="ARBA" id="ARBA00022982"/>
    </source>
</evidence>
<dbReference type="OrthoDB" id="5427780at2"/>
<dbReference type="CDD" id="cd08168">
    <property type="entry name" value="Cytochrom_C3"/>
    <property type="match status" value="1"/>
</dbReference>
<organism evidence="9 10">
    <name type="scientific">Pseudobacteriovorax antillogorgiicola</name>
    <dbReference type="NCBI Taxonomy" id="1513793"/>
    <lineage>
        <taxon>Bacteria</taxon>
        <taxon>Pseudomonadati</taxon>
        <taxon>Bdellovibrionota</taxon>
        <taxon>Oligoflexia</taxon>
        <taxon>Oligoflexales</taxon>
        <taxon>Pseudobacteriovoracaceae</taxon>
        <taxon>Pseudobacteriovorax</taxon>
    </lineage>
</organism>
<reference evidence="10" key="1">
    <citation type="submission" date="2017-04" db="EMBL/GenBank/DDBJ databases">
        <authorList>
            <person name="Varghese N."/>
            <person name="Submissions S."/>
        </authorList>
    </citation>
    <scope>NUCLEOTIDE SEQUENCE [LARGE SCALE GENOMIC DNA]</scope>
    <source>
        <strain evidence="10">RKEM611</strain>
    </source>
</reference>
<evidence type="ECO:0000256" key="2">
    <source>
        <dbReference type="ARBA" id="ARBA00022617"/>
    </source>
</evidence>
<evidence type="ECO:0000313" key="9">
    <source>
        <dbReference type="EMBL" id="SMF36384.1"/>
    </source>
</evidence>
<evidence type="ECO:0000313" key="10">
    <source>
        <dbReference type="Proteomes" id="UP000192907"/>
    </source>
</evidence>
<dbReference type="Pfam" id="PF02085">
    <property type="entry name" value="Cytochrom_CIII"/>
    <property type="match status" value="1"/>
</dbReference>
<keyword evidence="5" id="KW-0249">Electron transport</keyword>
<feature type="signal peptide" evidence="7">
    <location>
        <begin position="1"/>
        <end position="21"/>
    </location>
</feature>
<dbReference type="EMBL" id="FWZT01000011">
    <property type="protein sequence ID" value="SMF36384.1"/>
    <property type="molecule type" value="Genomic_DNA"/>
</dbReference>
<proteinExistence type="predicted"/>
<keyword evidence="4 7" id="KW-0732">Signal</keyword>
<dbReference type="InterPro" id="IPR051829">
    <property type="entry name" value="Multiheme_Cytochr_ET"/>
</dbReference>
<evidence type="ECO:0000256" key="1">
    <source>
        <dbReference type="ARBA" id="ARBA00022448"/>
    </source>
</evidence>
<dbReference type="Gene3D" id="3.90.10.10">
    <property type="entry name" value="Cytochrome C3"/>
    <property type="match status" value="8"/>
</dbReference>
<sequence length="921" mass="105403">MRNFKFIIAALLTMMASSSLAQSDSKKFEGLMNKLLAPGPLMIGHEKLEHTDCLTCHDPGGGIPNKGCVDCHKGIGVQLRQKKSFHGLMGGKACVDCHKDHKGRDFNAVRFDEKNFDHKRTGFILDGAHTKVECTDCHTEKRLNKPINRSDTRWFGKSPSCRECHADDDIHRYTGKFAKVECSKCHNTTEWKDTKFFDHARETGYALIGAHARNKCSDCHAPKGKGSEIYDFPGLKTRKCLTCHEDHHGRNLSPKFQNGNCDTCHSQEKWDITGFKHEVTGWPLRGKHAQNQCIDCHKPGNQGKKLADFRWVGLNKSCGSCHADYHGYGNTKPKRMPSLSNCAQCHNEFGWKQNIQFNHNSQTIFPLEGKHLRNDCFQCHVTLKGQTKGKTNERRIYHFKSLTTKTCETCHKSPHSSAFHRRFKGVKCADCHTPRGWNIMAGAKGMPGGDRRFHQNTRFPLTGKHTNQPCKSCHLVNGKERYKFPNADKGFCVNCHDSVHKKQFTPKFVRMGCGECHTTMSFGKRKPFNHNITDFKITGQHKKFEKNCSKCHVPTRAKLPTKPPKTAHKFKFKFAKNGYCENCHNNVHRKQFSPEFIRRSACTDCHTTNSFTKRKPFNHDKTRFKLTGRHAKVKNNCFECHVKTNKKLPTKPPKVAHKFQFPGENRGFCDNCHKNEHRDMFRAKFYRKPCGECHKTSTFGDLKRFNHSETNFALRYKHKKVECKECHTRTAKRFTQGRKARKGRYMFPDLKTRNCQVCHRDPHKGTNGTRCTKCHTEAGWKKADGFHKDFTLEGVHLVLGCDQCHIEEKVLRGSSEDCRVCHHEDDPHGGFLNDCQDCHTQTVWESTTFIHDMTQFPLRGVHRLTDCRSCHNQGNYVALPTDCAGCHQSQADLVTSPNHSSSRYQSCEQCHNTFSFSGAVE</sequence>
<dbReference type="STRING" id="1513793.SAMN06296036_11124"/>
<evidence type="ECO:0000256" key="3">
    <source>
        <dbReference type="ARBA" id="ARBA00022723"/>
    </source>
</evidence>
<dbReference type="InterPro" id="IPR036280">
    <property type="entry name" value="Multihaem_cyt_sf"/>
</dbReference>
<keyword evidence="6" id="KW-0408">Iron</keyword>
<dbReference type="SUPFAM" id="SSF48695">
    <property type="entry name" value="Multiheme cytochromes"/>
    <property type="match status" value="3"/>
</dbReference>
<keyword evidence="1" id="KW-0813">Transport</keyword>
<feature type="domain" description="Class III cytochrome C" evidence="8">
    <location>
        <begin position="38"/>
        <end position="104"/>
    </location>
</feature>
<dbReference type="RefSeq" id="WP_132320241.1">
    <property type="nucleotide sequence ID" value="NZ_FWZT01000011.1"/>
</dbReference>
<dbReference type="GO" id="GO:0009055">
    <property type="term" value="F:electron transfer activity"/>
    <property type="evidence" value="ECO:0007669"/>
    <property type="project" value="InterPro"/>
</dbReference>
<dbReference type="PANTHER" id="PTHR35038">
    <property type="entry name" value="DISSIMILATORY SULFITE REDUCTASE SIRA"/>
    <property type="match status" value="1"/>
</dbReference>
<dbReference type="Proteomes" id="UP000192907">
    <property type="component" value="Unassembled WGS sequence"/>
</dbReference>
<dbReference type="GO" id="GO:0020037">
    <property type="term" value="F:heme binding"/>
    <property type="evidence" value="ECO:0007669"/>
    <property type="project" value="InterPro"/>
</dbReference>
<evidence type="ECO:0000259" key="8">
    <source>
        <dbReference type="Pfam" id="PF02085"/>
    </source>
</evidence>
<evidence type="ECO:0000256" key="6">
    <source>
        <dbReference type="ARBA" id="ARBA00023004"/>
    </source>
</evidence>
<accession>A0A1Y6C620</accession>